<dbReference type="AlphaFoldDB" id="A0A4R2NSN5"/>
<feature type="domain" description="Ionotropic glutamate receptor C-terminal" evidence="3">
    <location>
        <begin position="93"/>
        <end position="316"/>
    </location>
</feature>
<sequence>MLKRRIVTLITVLFILCGGLWAWGSLPQAKAFKGGGDTATVELDGQTAGGLEKNGTAYIPVDEVGKALGRNVSKKDGKYLIQSRLDRILKKGVIRVGTTGDYRPFTYYDPESKTYEGYDIDAAKRLGKDLGVKVEFVKTSWPTLMEDLRHNKFDIAMGGISRSLDREKKAHFSKPYIDFGKSPLIRKEDKDKYKSLSDIDQPDVTIGVNPGGTNEKFVKEHIKQAKVKVVQDNLDIPKMVAEGKVDVMITDSVEARYYASRDPRLYAALTDHTFTKSQKGYLMHRGDPDFQNWIDLWVAEMKLQGEFDKLEAKWLE</sequence>
<keyword evidence="1" id="KW-0732">Signal</keyword>
<accession>A0A4R2NSN5</accession>
<name>A0A4R2NSN5_9BACL</name>
<feature type="domain" description="Solute-binding protein family 3/N-terminal" evidence="2">
    <location>
        <begin position="93"/>
        <end position="316"/>
    </location>
</feature>
<organism evidence="4 5">
    <name type="scientific">Scopulibacillus darangshiensis</name>
    <dbReference type="NCBI Taxonomy" id="442528"/>
    <lineage>
        <taxon>Bacteria</taxon>
        <taxon>Bacillati</taxon>
        <taxon>Bacillota</taxon>
        <taxon>Bacilli</taxon>
        <taxon>Bacillales</taxon>
        <taxon>Sporolactobacillaceae</taxon>
        <taxon>Scopulibacillus</taxon>
    </lineage>
</organism>
<evidence type="ECO:0000259" key="2">
    <source>
        <dbReference type="SMART" id="SM00062"/>
    </source>
</evidence>
<dbReference type="GO" id="GO:0016020">
    <property type="term" value="C:membrane"/>
    <property type="evidence" value="ECO:0007669"/>
    <property type="project" value="InterPro"/>
</dbReference>
<evidence type="ECO:0000313" key="5">
    <source>
        <dbReference type="Proteomes" id="UP000295416"/>
    </source>
</evidence>
<dbReference type="RefSeq" id="WP_243647087.1">
    <property type="nucleotide sequence ID" value="NZ_SLXK01000022.1"/>
</dbReference>
<evidence type="ECO:0000259" key="3">
    <source>
        <dbReference type="SMART" id="SM00079"/>
    </source>
</evidence>
<dbReference type="SMART" id="SM00062">
    <property type="entry name" value="PBPb"/>
    <property type="match status" value="1"/>
</dbReference>
<dbReference type="GO" id="GO:0016836">
    <property type="term" value="F:hydro-lyase activity"/>
    <property type="evidence" value="ECO:0007669"/>
    <property type="project" value="InterPro"/>
</dbReference>
<dbReference type="InterPro" id="IPR037298">
    <property type="entry name" value="PheC_PBP2"/>
</dbReference>
<dbReference type="Proteomes" id="UP000295416">
    <property type="component" value="Unassembled WGS sequence"/>
</dbReference>
<dbReference type="EMBL" id="SLXK01000022">
    <property type="protein sequence ID" value="TCP24963.1"/>
    <property type="molecule type" value="Genomic_DNA"/>
</dbReference>
<dbReference type="PANTHER" id="PTHR35936">
    <property type="entry name" value="MEMBRANE-BOUND LYTIC MUREIN TRANSGLYCOSYLASE F"/>
    <property type="match status" value="1"/>
</dbReference>
<dbReference type="Gene3D" id="3.40.190.10">
    <property type="entry name" value="Periplasmic binding protein-like II"/>
    <property type="match status" value="2"/>
</dbReference>
<evidence type="ECO:0000256" key="1">
    <source>
        <dbReference type="ARBA" id="ARBA00022729"/>
    </source>
</evidence>
<keyword evidence="5" id="KW-1185">Reference proteome</keyword>
<proteinExistence type="predicted"/>
<reference evidence="4 5" key="1">
    <citation type="submission" date="2019-03" db="EMBL/GenBank/DDBJ databases">
        <title>Genomic Encyclopedia of Type Strains, Phase IV (KMG-IV): sequencing the most valuable type-strain genomes for metagenomic binning, comparative biology and taxonomic classification.</title>
        <authorList>
            <person name="Goeker M."/>
        </authorList>
    </citation>
    <scope>NUCLEOTIDE SEQUENCE [LARGE SCALE GENOMIC DNA]</scope>
    <source>
        <strain evidence="4 5">DSM 19377</strain>
    </source>
</reference>
<comment type="caution">
    <text evidence="4">The sequence shown here is derived from an EMBL/GenBank/DDBJ whole genome shotgun (WGS) entry which is preliminary data.</text>
</comment>
<dbReference type="InterPro" id="IPR001638">
    <property type="entry name" value="Solute-binding_3/MltF_N"/>
</dbReference>
<dbReference type="SMART" id="SM00079">
    <property type="entry name" value="PBPe"/>
    <property type="match status" value="1"/>
</dbReference>
<evidence type="ECO:0000313" key="4">
    <source>
        <dbReference type="EMBL" id="TCP24963.1"/>
    </source>
</evidence>
<dbReference type="GO" id="GO:0015276">
    <property type="term" value="F:ligand-gated monoatomic ion channel activity"/>
    <property type="evidence" value="ECO:0007669"/>
    <property type="project" value="InterPro"/>
</dbReference>
<dbReference type="Pfam" id="PF00497">
    <property type="entry name" value="SBP_bac_3"/>
    <property type="match status" value="1"/>
</dbReference>
<dbReference type="CDD" id="cd01069">
    <property type="entry name" value="PBP2_PheC"/>
    <property type="match status" value="1"/>
</dbReference>
<protein>
    <submittedName>
        <fullName evidence="4">Cyclohexadienyl dehydratase</fullName>
    </submittedName>
</protein>
<dbReference type="InterPro" id="IPR001320">
    <property type="entry name" value="Iontro_rcpt_C"/>
</dbReference>
<gene>
    <name evidence="4" type="ORF">EV207_12266</name>
</gene>
<dbReference type="PANTHER" id="PTHR35936:SF19">
    <property type="entry name" value="AMINO-ACID-BINDING PROTEIN YXEM-RELATED"/>
    <property type="match status" value="1"/>
</dbReference>
<dbReference type="SUPFAM" id="SSF53850">
    <property type="entry name" value="Periplasmic binding protein-like II"/>
    <property type="match status" value="1"/>
</dbReference>